<evidence type="ECO:0000256" key="4">
    <source>
        <dbReference type="ARBA" id="ARBA00022747"/>
    </source>
</evidence>
<keyword evidence="4" id="KW-0680">Restriction system</keyword>
<evidence type="ECO:0000256" key="2">
    <source>
        <dbReference type="ARBA" id="ARBA00022679"/>
    </source>
</evidence>
<dbReference type="GO" id="GO:0032259">
    <property type="term" value="P:methylation"/>
    <property type="evidence" value="ECO:0007669"/>
    <property type="project" value="UniProtKB-KW"/>
</dbReference>
<dbReference type="InterPro" id="IPR001525">
    <property type="entry name" value="C5_MeTfrase"/>
</dbReference>
<evidence type="ECO:0000313" key="5">
    <source>
        <dbReference type="EMBL" id="PZG12964.1"/>
    </source>
</evidence>
<evidence type="ECO:0000313" key="6">
    <source>
        <dbReference type="Proteomes" id="UP000248924"/>
    </source>
</evidence>
<organism evidence="5 6">
    <name type="scientific">Micromonospora craterilacus</name>
    <dbReference type="NCBI Taxonomy" id="1655439"/>
    <lineage>
        <taxon>Bacteria</taxon>
        <taxon>Bacillati</taxon>
        <taxon>Actinomycetota</taxon>
        <taxon>Actinomycetes</taxon>
        <taxon>Micromonosporales</taxon>
        <taxon>Micromonosporaceae</taxon>
        <taxon>Micromonospora</taxon>
    </lineage>
</organism>
<accession>A0A2W2FBQ5</accession>
<evidence type="ECO:0000256" key="3">
    <source>
        <dbReference type="ARBA" id="ARBA00022691"/>
    </source>
</evidence>
<keyword evidence="2" id="KW-0808">Transferase</keyword>
<dbReference type="InterPro" id="IPR029063">
    <property type="entry name" value="SAM-dependent_MTases_sf"/>
</dbReference>
<keyword evidence="3" id="KW-0949">S-adenosyl-L-methionine</keyword>
<name>A0A2W2FBQ5_9ACTN</name>
<dbReference type="GO" id="GO:0008168">
    <property type="term" value="F:methyltransferase activity"/>
    <property type="evidence" value="ECO:0007669"/>
    <property type="project" value="UniProtKB-KW"/>
</dbReference>
<dbReference type="GO" id="GO:0009307">
    <property type="term" value="P:DNA restriction-modification system"/>
    <property type="evidence" value="ECO:0007669"/>
    <property type="project" value="UniProtKB-KW"/>
</dbReference>
<reference evidence="5 6" key="1">
    <citation type="submission" date="2018-01" db="EMBL/GenBank/DDBJ databases">
        <title>Draft genome sequence of Jishengella sp. NA12.</title>
        <authorList>
            <person name="Sahin N."/>
            <person name="Ay H."/>
            <person name="Saygin H."/>
        </authorList>
    </citation>
    <scope>NUCLEOTIDE SEQUENCE [LARGE SCALE GENOMIC DNA]</scope>
    <source>
        <strain evidence="5 6">NA12</strain>
    </source>
</reference>
<keyword evidence="6" id="KW-1185">Reference proteome</keyword>
<protein>
    <submittedName>
        <fullName evidence="5">Uncharacterized protein</fullName>
    </submittedName>
</protein>
<dbReference type="Proteomes" id="UP000248924">
    <property type="component" value="Unassembled WGS sequence"/>
</dbReference>
<dbReference type="SUPFAM" id="SSF53335">
    <property type="entry name" value="S-adenosyl-L-methionine-dependent methyltransferases"/>
    <property type="match status" value="1"/>
</dbReference>
<comment type="caution">
    <text evidence="5">The sequence shown here is derived from an EMBL/GenBank/DDBJ whole genome shotgun (WGS) entry which is preliminary data.</text>
</comment>
<dbReference type="Pfam" id="PF00145">
    <property type="entry name" value="DNA_methylase"/>
    <property type="match status" value="1"/>
</dbReference>
<gene>
    <name evidence="5" type="ORF">C1I95_24685</name>
</gene>
<dbReference type="PROSITE" id="PS00095">
    <property type="entry name" value="C5_MTASE_2"/>
    <property type="match status" value="1"/>
</dbReference>
<dbReference type="InterPro" id="IPR031303">
    <property type="entry name" value="C5_meth_CS"/>
</dbReference>
<dbReference type="AlphaFoldDB" id="A0A2W2FBQ5"/>
<keyword evidence="1" id="KW-0489">Methyltransferase</keyword>
<dbReference type="Gene3D" id="3.90.120.10">
    <property type="entry name" value="DNA Methylase, subunit A, domain 2"/>
    <property type="match status" value="1"/>
</dbReference>
<sequence length="167" mass="17756">MPLMATGQPHVAFALRRDPGGTGQGHNTNYVTVTGPTTHALTAEGADASEDGTGRGTPLVPIAFDWQSDGSDRVRGNISTERTSTLGTTNRDAVADTTAVRRLTPTECERLQGYPDGWTGTSWGEAQSDSGRYRQLGNSIAVPVFAWVGRRLVAVDRRLRADGEAAS</sequence>
<dbReference type="OrthoDB" id="9813719at2"/>
<proteinExistence type="predicted"/>
<evidence type="ECO:0000256" key="1">
    <source>
        <dbReference type="ARBA" id="ARBA00022603"/>
    </source>
</evidence>
<dbReference type="EMBL" id="POTY01000192">
    <property type="protein sequence ID" value="PZG12964.1"/>
    <property type="molecule type" value="Genomic_DNA"/>
</dbReference>